<gene>
    <name evidence="1" type="ORF">CLV96_3939</name>
</gene>
<dbReference type="GeneID" id="79829184"/>
<accession>A0A4R8MJT1</accession>
<sequence>MKNLKTKYLFLVFLMNLNCDIEISKAEHERRCYEYSLLGPVLNENIENSDSNKKENNADFILFYAACKAGRRPYGGTVEDSLKEITL</sequence>
<organism evidence="1 2">
    <name type="scientific">Leptospira meyeri</name>
    <dbReference type="NCBI Taxonomy" id="29508"/>
    <lineage>
        <taxon>Bacteria</taxon>
        <taxon>Pseudomonadati</taxon>
        <taxon>Spirochaetota</taxon>
        <taxon>Spirochaetia</taxon>
        <taxon>Leptospirales</taxon>
        <taxon>Leptospiraceae</taxon>
        <taxon>Leptospira</taxon>
    </lineage>
</organism>
<protein>
    <submittedName>
        <fullName evidence="1">Uncharacterized protein</fullName>
    </submittedName>
</protein>
<name>A0A4R8MJT1_LEPME</name>
<evidence type="ECO:0000313" key="1">
    <source>
        <dbReference type="EMBL" id="TDY66369.1"/>
    </source>
</evidence>
<dbReference type="Proteomes" id="UP000294684">
    <property type="component" value="Unassembled WGS sequence"/>
</dbReference>
<dbReference type="RefSeq" id="WP_040917427.1">
    <property type="nucleotide sequence ID" value="NZ_RQHH01000033.1"/>
</dbReference>
<dbReference type="AlphaFoldDB" id="A0A4R8MJT1"/>
<reference evidence="1 2" key="1">
    <citation type="submission" date="2019-03" db="EMBL/GenBank/DDBJ databases">
        <title>Genomic Encyclopedia of Archaeal and Bacterial Type Strains, Phase II (KMG-II): from individual species to whole genera.</title>
        <authorList>
            <person name="Goeker M."/>
        </authorList>
    </citation>
    <scope>NUCLEOTIDE SEQUENCE [LARGE SCALE GENOMIC DNA]</scope>
    <source>
        <strain evidence="1 2">DSM 21537</strain>
    </source>
</reference>
<evidence type="ECO:0000313" key="2">
    <source>
        <dbReference type="Proteomes" id="UP000294684"/>
    </source>
</evidence>
<comment type="caution">
    <text evidence="1">The sequence shown here is derived from an EMBL/GenBank/DDBJ whole genome shotgun (WGS) entry which is preliminary data.</text>
</comment>
<dbReference type="OrthoDB" id="78161at203691"/>
<dbReference type="EMBL" id="SORO01000007">
    <property type="protein sequence ID" value="TDY66369.1"/>
    <property type="molecule type" value="Genomic_DNA"/>
</dbReference>
<keyword evidence="2" id="KW-1185">Reference proteome</keyword>
<proteinExistence type="predicted"/>